<dbReference type="AlphaFoldDB" id="A0A7T8KB70"/>
<keyword evidence="1" id="KW-1133">Transmembrane helix</keyword>
<keyword evidence="3" id="KW-1185">Reference proteome</keyword>
<keyword evidence="1" id="KW-0812">Transmembrane</keyword>
<evidence type="ECO:0000256" key="1">
    <source>
        <dbReference type="SAM" id="Phobius"/>
    </source>
</evidence>
<reference evidence="3" key="1">
    <citation type="submission" date="2021-01" db="EMBL/GenBank/DDBJ databases">
        <title>Caligus Genome Assembly.</title>
        <authorList>
            <person name="Gallardo-Escarate C."/>
        </authorList>
    </citation>
    <scope>NUCLEOTIDE SEQUENCE [LARGE SCALE GENOMIC DNA]</scope>
</reference>
<dbReference type="Proteomes" id="UP000595437">
    <property type="component" value="Chromosome 3"/>
</dbReference>
<dbReference type="EMBL" id="CP045892">
    <property type="protein sequence ID" value="QQP52736.1"/>
    <property type="molecule type" value="Genomic_DNA"/>
</dbReference>
<feature type="transmembrane region" description="Helical" evidence="1">
    <location>
        <begin position="7"/>
        <end position="27"/>
    </location>
</feature>
<name>A0A7T8KB70_CALRO</name>
<evidence type="ECO:0000313" key="2">
    <source>
        <dbReference type="EMBL" id="QQP52736.1"/>
    </source>
</evidence>
<accession>A0A7T8KB70</accession>
<protein>
    <submittedName>
        <fullName evidence="2">Uncharacterized protein</fullName>
    </submittedName>
</protein>
<organism evidence="2 3">
    <name type="scientific">Caligus rogercresseyi</name>
    <name type="common">Sea louse</name>
    <dbReference type="NCBI Taxonomy" id="217165"/>
    <lineage>
        <taxon>Eukaryota</taxon>
        <taxon>Metazoa</taxon>
        <taxon>Ecdysozoa</taxon>
        <taxon>Arthropoda</taxon>
        <taxon>Crustacea</taxon>
        <taxon>Multicrustacea</taxon>
        <taxon>Hexanauplia</taxon>
        <taxon>Copepoda</taxon>
        <taxon>Siphonostomatoida</taxon>
        <taxon>Caligidae</taxon>
        <taxon>Caligus</taxon>
    </lineage>
</organism>
<keyword evidence="1" id="KW-0472">Membrane</keyword>
<proteinExistence type="predicted"/>
<sequence length="91" mass="10000">DHFFCCVALAFIPKSWITVMVIYFMGLSGVELDSYGLASPSTSSRNLFHTARLFSVGVGYLSILSYYWKPLPLLIIGIPGFFAGNGGKRSQ</sequence>
<evidence type="ECO:0000313" key="3">
    <source>
        <dbReference type="Proteomes" id="UP000595437"/>
    </source>
</evidence>
<feature type="non-terminal residue" evidence="2">
    <location>
        <position position="1"/>
    </location>
</feature>
<gene>
    <name evidence="2" type="ORF">FKW44_004974</name>
</gene>